<dbReference type="InterPro" id="IPR036165">
    <property type="entry name" value="YefM-like_sf"/>
</dbReference>
<dbReference type="Proteomes" id="UP000317557">
    <property type="component" value="Unassembled WGS sequence"/>
</dbReference>
<protein>
    <recommendedName>
        <fullName evidence="2">Antitoxin</fullName>
    </recommendedName>
</protein>
<name>A0A521EK72_9BACT</name>
<keyword evidence="4" id="KW-1185">Reference proteome</keyword>
<dbReference type="InterPro" id="IPR051405">
    <property type="entry name" value="phD/YefM_antitoxin"/>
</dbReference>
<dbReference type="OrthoDB" id="72009at2"/>
<evidence type="ECO:0000256" key="2">
    <source>
        <dbReference type="RuleBase" id="RU362080"/>
    </source>
</evidence>
<dbReference type="AlphaFoldDB" id="A0A521EK72"/>
<dbReference type="Gene3D" id="3.40.1620.10">
    <property type="entry name" value="YefM-like domain"/>
    <property type="match status" value="1"/>
</dbReference>
<evidence type="ECO:0000256" key="1">
    <source>
        <dbReference type="ARBA" id="ARBA00009981"/>
    </source>
</evidence>
<dbReference type="InterPro" id="IPR006442">
    <property type="entry name" value="Antitoxin_Phd/YefM"/>
</dbReference>
<dbReference type="PANTHER" id="PTHR33713">
    <property type="entry name" value="ANTITOXIN YAFN-RELATED"/>
    <property type="match status" value="1"/>
</dbReference>
<dbReference type="NCBIfam" id="TIGR01552">
    <property type="entry name" value="phd_fam"/>
    <property type="match status" value="1"/>
</dbReference>
<dbReference type="RefSeq" id="WP_142455249.1">
    <property type="nucleotide sequence ID" value="NZ_FXTP01000012.1"/>
</dbReference>
<sequence length="89" mass="10459">MTTKRKKWQLQEAKNKFSEVVRKANQEGPQTVTKHGKDSVVVLSAKDYQKLERPKNSLVDFFQESLLFVIQLDVRRDKSLARDIELWVI</sequence>
<dbReference type="SUPFAM" id="SSF143120">
    <property type="entry name" value="YefM-like"/>
    <property type="match status" value="1"/>
</dbReference>
<dbReference type="PANTHER" id="PTHR33713:SF9">
    <property type="entry name" value="ANTITOXIN"/>
    <property type="match status" value="1"/>
</dbReference>
<evidence type="ECO:0000313" key="4">
    <source>
        <dbReference type="Proteomes" id="UP000317557"/>
    </source>
</evidence>
<reference evidence="3 4" key="1">
    <citation type="submission" date="2017-05" db="EMBL/GenBank/DDBJ databases">
        <authorList>
            <person name="Varghese N."/>
            <person name="Submissions S."/>
        </authorList>
    </citation>
    <scope>NUCLEOTIDE SEQUENCE [LARGE SCALE GENOMIC DNA]</scope>
    <source>
        <strain evidence="3 4">DSM 21985</strain>
    </source>
</reference>
<comment type="similarity">
    <text evidence="1 2">Belongs to the phD/YefM antitoxin family.</text>
</comment>
<dbReference type="EMBL" id="FXTP01000012">
    <property type="protein sequence ID" value="SMO84318.1"/>
    <property type="molecule type" value="Genomic_DNA"/>
</dbReference>
<dbReference type="Pfam" id="PF02604">
    <property type="entry name" value="PhdYeFM_antitox"/>
    <property type="match status" value="1"/>
</dbReference>
<accession>A0A521EK72</accession>
<organism evidence="3 4">
    <name type="scientific">Gracilimonas mengyeensis</name>
    <dbReference type="NCBI Taxonomy" id="1302730"/>
    <lineage>
        <taxon>Bacteria</taxon>
        <taxon>Pseudomonadati</taxon>
        <taxon>Balneolota</taxon>
        <taxon>Balneolia</taxon>
        <taxon>Balneolales</taxon>
        <taxon>Balneolaceae</taxon>
        <taxon>Gracilimonas</taxon>
    </lineage>
</organism>
<evidence type="ECO:0000313" key="3">
    <source>
        <dbReference type="EMBL" id="SMO84318.1"/>
    </source>
</evidence>
<proteinExistence type="inferred from homology"/>
<comment type="function">
    <text evidence="2">Antitoxin component of a type II toxin-antitoxin (TA) system.</text>
</comment>
<gene>
    <name evidence="3" type="ORF">SAMN06265219_112102</name>
</gene>